<feature type="domain" description="Flagellin N-terminal" evidence="4">
    <location>
        <begin position="7"/>
        <end position="139"/>
    </location>
</feature>
<comment type="caution">
    <text evidence="6">The sequence shown here is derived from an EMBL/GenBank/DDBJ whole genome shotgun (WGS) entry which is preliminary data.</text>
</comment>
<dbReference type="Pfam" id="PF00700">
    <property type="entry name" value="Flagellin_C"/>
    <property type="match status" value="1"/>
</dbReference>
<proteinExistence type="inferred from homology"/>
<dbReference type="Pfam" id="PF00669">
    <property type="entry name" value="Flagellin_N"/>
    <property type="match status" value="1"/>
</dbReference>
<keyword evidence="7" id="KW-1185">Reference proteome</keyword>
<evidence type="ECO:0000259" key="5">
    <source>
        <dbReference type="Pfam" id="PF00700"/>
    </source>
</evidence>
<feature type="domain" description="Flagellin C-terminal" evidence="5">
    <location>
        <begin position="214"/>
        <end position="289"/>
    </location>
</feature>
<dbReference type="InterPro" id="IPR046358">
    <property type="entry name" value="Flagellin_C"/>
</dbReference>
<evidence type="ECO:0000259" key="4">
    <source>
        <dbReference type="Pfam" id="PF00669"/>
    </source>
</evidence>
<dbReference type="SUPFAM" id="SSF64518">
    <property type="entry name" value="Phase 1 flagellin"/>
    <property type="match status" value="1"/>
</dbReference>
<comment type="subcellular location">
    <subcellularLocation>
        <location evidence="1">Bacterial flagellum</location>
    </subcellularLocation>
</comment>
<accession>A0ABW5PKX4</accession>
<dbReference type="Proteomes" id="UP001597458">
    <property type="component" value="Unassembled WGS sequence"/>
</dbReference>
<protein>
    <submittedName>
        <fullName evidence="6">Flagellar hook-associated protein FlgL</fullName>
    </submittedName>
</protein>
<keyword evidence="6" id="KW-0282">Flagellum</keyword>
<comment type="similarity">
    <text evidence="2">Belongs to the bacterial flagellin family.</text>
</comment>
<name>A0ABW5PKX4_9BACI</name>
<keyword evidence="3" id="KW-0975">Bacterial flagellum</keyword>
<dbReference type="PANTHER" id="PTHR42792">
    <property type="entry name" value="FLAGELLIN"/>
    <property type="match status" value="1"/>
</dbReference>
<gene>
    <name evidence="6" type="primary">flgL</name>
    <name evidence="6" type="ORF">ACFSTF_00550</name>
</gene>
<dbReference type="PANTHER" id="PTHR42792:SF1">
    <property type="entry name" value="FLAGELLAR HOOK-ASSOCIATED PROTEIN 3"/>
    <property type="match status" value="1"/>
</dbReference>
<dbReference type="NCBIfam" id="TIGR02550">
    <property type="entry name" value="flagell_flgL"/>
    <property type="match status" value="1"/>
</dbReference>
<evidence type="ECO:0000256" key="1">
    <source>
        <dbReference type="ARBA" id="ARBA00004365"/>
    </source>
</evidence>
<dbReference type="InterPro" id="IPR013384">
    <property type="entry name" value="Flagell_FlgL"/>
</dbReference>
<reference evidence="7" key="1">
    <citation type="journal article" date="2019" name="Int. J. Syst. Evol. Microbiol.">
        <title>The Global Catalogue of Microorganisms (GCM) 10K type strain sequencing project: providing services to taxonomists for standard genome sequencing and annotation.</title>
        <authorList>
            <consortium name="The Broad Institute Genomics Platform"/>
            <consortium name="The Broad Institute Genome Sequencing Center for Infectious Disease"/>
            <person name="Wu L."/>
            <person name="Ma J."/>
        </authorList>
    </citation>
    <scope>NUCLEOTIDE SEQUENCE [LARGE SCALE GENOMIC DNA]</scope>
    <source>
        <strain evidence="7">TISTR 2241</strain>
    </source>
</reference>
<sequence>MRITQGMLSGNILTQLSKGYGKIADYQQQLASGKKITRPSQDPVVAALGIGYRADTSAVDQYQRNVTDGYKWLDSSDSALSQTDDVLNRIRELTVQASNDTNTTDDRNSIKQEIDQMKQQLVTIGNSQIGERYIFNGNNSSVAPITVDSSGKVTVNNGTNNAPVNIDVNHGVKIQINVDPQSVFNQKLFDDIDDLESALTDGHTSGDQIGDFLAKIDDHLNHVAGTQADLGAKMNRMDLIQNRLAVQKEDAEKIMSSNEDADFESTVINLTTQQSVYNAALSVGAKMMQPTLVEFIK</sequence>
<dbReference type="Gene3D" id="1.20.1330.10">
    <property type="entry name" value="f41 fragment of flagellin, N-terminal domain"/>
    <property type="match status" value="1"/>
</dbReference>
<evidence type="ECO:0000313" key="7">
    <source>
        <dbReference type="Proteomes" id="UP001597458"/>
    </source>
</evidence>
<dbReference type="EMBL" id="JBHUMR010000001">
    <property type="protein sequence ID" value="MFD2615834.1"/>
    <property type="molecule type" value="Genomic_DNA"/>
</dbReference>
<evidence type="ECO:0000256" key="3">
    <source>
        <dbReference type="ARBA" id="ARBA00023143"/>
    </source>
</evidence>
<evidence type="ECO:0000313" key="6">
    <source>
        <dbReference type="EMBL" id="MFD2615834.1"/>
    </source>
</evidence>
<dbReference type="RefSeq" id="WP_141191074.1">
    <property type="nucleotide sequence ID" value="NZ_JBHUMR010000001.1"/>
</dbReference>
<keyword evidence="6" id="KW-0969">Cilium</keyword>
<keyword evidence="6" id="KW-0966">Cell projection</keyword>
<organism evidence="6 7">
    <name type="scientific">Terrilactibacillus laevilacticus</name>
    <dbReference type="NCBI Taxonomy" id="1380157"/>
    <lineage>
        <taxon>Bacteria</taxon>
        <taxon>Bacillati</taxon>
        <taxon>Bacillota</taxon>
        <taxon>Bacilli</taxon>
        <taxon>Bacillales</taxon>
        <taxon>Bacillaceae</taxon>
        <taxon>Terrilactibacillus</taxon>
    </lineage>
</organism>
<evidence type="ECO:0000256" key="2">
    <source>
        <dbReference type="ARBA" id="ARBA00005709"/>
    </source>
</evidence>
<dbReference type="InterPro" id="IPR001492">
    <property type="entry name" value="Flagellin"/>
</dbReference>
<dbReference type="InterPro" id="IPR001029">
    <property type="entry name" value="Flagellin_N"/>
</dbReference>